<evidence type="ECO:0000256" key="6">
    <source>
        <dbReference type="ARBA" id="ARBA00022989"/>
    </source>
</evidence>
<keyword evidence="14" id="KW-0697">Rotamase</keyword>
<dbReference type="SUPFAM" id="SSF109998">
    <property type="entry name" value="Triger factor/SurA peptide-binding domain-like"/>
    <property type="match status" value="1"/>
</dbReference>
<proteinExistence type="inferred from homology"/>
<evidence type="ECO:0000256" key="1">
    <source>
        <dbReference type="ARBA" id="ARBA00004382"/>
    </source>
</evidence>
<keyword evidence="3" id="KW-1003">Cell membrane</keyword>
<evidence type="ECO:0000256" key="15">
    <source>
        <dbReference type="SAM" id="Phobius"/>
    </source>
</evidence>
<dbReference type="GO" id="GO:0005886">
    <property type="term" value="C:plasma membrane"/>
    <property type="evidence" value="ECO:0007669"/>
    <property type="project" value="UniProtKB-SubCell"/>
</dbReference>
<keyword evidence="5 15" id="KW-0812">Transmembrane</keyword>
<comment type="subcellular location">
    <subcellularLocation>
        <location evidence="1">Cell inner membrane</location>
        <topology evidence="1">Single-pass type II membrane protein</topology>
        <orientation evidence="1">Periplasmic side</orientation>
    </subcellularLocation>
</comment>
<dbReference type="Gene3D" id="1.10.4030.10">
    <property type="entry name" value="Porin chaperone SurA, peptide-binding domain"/>
    <property type="match status" value="1"/>
</dbReference>
<sequence length="630" mass="68260">MLQFIRSKVTSIFVKILFVLLIASFAIWGIGDTIFGSPAGRAAVEVDGDVRVTAVEAAEEFDRSRRRLGIPVTVDQAIQIGLLDQTLQNLTVQSLMVVATNRLGLSASDDQIVQLIHQQFRDSLGQFDRTAYQTFLASNGWTESEFVSRARRDLARNQLLGAVATGSAKTVPDSIVKTLHDYREERRIAAAVRIDAATLPAPDAPDEATLSAYYEENKQDYETPEYRGISWIAVSPQSLAESMEIPEDELRTLFEERRESFNTRGSRTVDQALFPDEAEARTAFERIQAGEDFAAVAEEITGMTAAELDFGEVSRGDLPEGTADAVFAVTEPGTVTEPVESPFGWHLFRIRGAEVSAPATFADVRDELRREIALERAYDEVFERSNALEDALAGGSTLEEAAQSLNIPLNQIPFVARDGSQPAGGIVATLPGEPFLKTAFETETGRQSVLTETRAGTYFILRVDGVEPPRIPELGQIRPRVIADWTTEQRLEQAEDIADAIVSAVSDGTPLSEAAAEHGLEVERLPAITRRGQALPSGWPPAVAGALFEQKAGGASAVSSDQGAAVISLVDVIEGGGDMAAPQDQVRRELAGAVSNDLIELLLADLETRHEVTVNPGAVRQLFTVSEGLQ</sequence>
<evidence type="ECO:0000256" key="7">
    <source>
        <dbReference type="ARBA" id="ARBA00023136"/>
    </source>
</evidence>
<evidence type="ECO:0000256" key="10">
    <source>
        <dbReference type="ARBA" id="ARBA00031484"/>
    </source>
</evidence>
<evidence type="ECO:0000256" key="11">
    <source>
        <dbReference type="ARBA" id="ARBA00038408"/>
    </source>
</evidence>
<dbReference type="OrthoDB" id="9768393at2"/>
<dbReference type="AlphaFoldDB" id="A0A8G2EU12"/>
<dbReference type="PANTHER" id="PTHR47529:SF1">
    <property type="entry name" value="PERIPLASMIC CHAPERONE PPID"/>
    <property type="match status" value="1"/>
</dbReference>
<feature type="transmembrane region" description="Helical" evidence="15">
    <location>
        <begin position="12"/>
        <end position="31"/>
    </location>
</feature>
<keyword evidence="4" id="KW-0997">Cell inner membrane</keyword>
<keyword evidence="7 15" id="KW-0472">Membrane</keyword>
<dbReference type="Gene3D" id="3.10.50.40">
    <property type="match status" value="1"/>
</dbReference>
<evidence type="ECO:0000256" key="3">
    <source>
        <dbReference type="ARBA" id="ARBA00022475"/>
    </source>
</evidence>
<evidence type="ECO:0000256" key="5">
    <source>
        <dbReference type="ARBA" id="ARBA00022692"/>
    </source>
</evidence>
<dbReference type="InterPro" id="IPR052029">
    <property type="entry name" value="PpiD_chaperone"/>
</dbReference>
<dbReference type="PROSITE" id="PS50198">
    <property type="entry name" value="PPIC_PPIASE_2"/>
    <property type="match status" value="1"/>
</dbReference>
<protein>
    <recommendedName>
        <fullName evidence="2">Parvulin-like PPIase</fullName>
    </recommendedName>
    <alternativeName>
        <fullName evidence="9">Peptidyl-prolyl cis-trans isomerase plp</fullName>
    </alternativeName>
    <alternativeName>
        <fullName evidence="12">Periplasmic chaperone PpiD</fullName>
    </alternativeName>
    <alternativeName>
        <fullName evidence="13">Periplasmic folding chaperone</fullName>
    </alternativeName>
    <alternativeName>
        <fullName evidence="10">Rotamase plp</fullName>
    </alternativeName>
</protein>
<dbReference type="InterPro" id="IPR000297">
    <property type="entry name" value="PPIase_PpiC"/>
</dbReference>
<accession>A0A8G2EU12</accession>
<dbReference type="SUPFAM" id="SSF54534">
    <property type="entry name" value="FKBP-like"/>
    <property type="match status" value="1"/>
</dbReference>
<evidence type="ECO:0000256" key="2">
    <source>
        <dbReference type="ARBA" id="ARBA00018370"/>
    </source>
</evidence>
<gene>
    <name evidence="17" type="ORF">SAMN05660686_00294</name>
</gene>
<evidence type="ECO:0000256" key="8">
    <source>
        <dbReference type="ARBA" id="ARBA00023186"/>
    </source>
</evidence>
<organism evidence="17 18">
    <name type="scientific">Thalassobaculum litoreum DSM 18839</name>
    <dbReference type="NCBI Taxonomy" id="1123362"/>
    <lineage>
        <taxon>Bacteria</taxon>
        <taxon>Pseudomonadati</taxon>
        <taxon>Pseudomonadota</taxon>
        <taxon>Alphaproteobacteria</taxon>
        <taxon>Rhodospirillales</taxon>
        <taxon>Thalassobaculaceae</taxon>
        <taxon>Thalassobaculum</taxon>
    </lineage>
</organism>
<dbReference type="RefSeq" id="WP_093147603.1">
    <property type="nucleotide sequence ID" value="NZ_FNBW01000001.1"/>
</dbReference>
<dbReference type="GO" id="GO:0003755">
    <property type="term" value="F:peptidyl-prolyl cis-trans isomerase activity"/>
    <property type="evidence" value="ECO:0007669"/>
    <property type="project" value="UniProtKB-KW"/>
</dbReference>
<dbReference type="Pfam" id="PF13624">
    <property type="entry name" value="SurA_N_3"/>
    <property type="match status" value="1"/>
</dbReference>
<evidence type="ECO:0000313" key="18">
    <source>
        <dbReference type="Proteomes" id="UP000198615"/>
    </source>
</evidence>
<feature type="domain" description="PpiC" evidence="16">
    <location>
        <begin position="264"/>
        <end position="352"/>
    </location>
</feature>
<evidence type="ECO:0000259" key="16">
    <source>
        <dbReference type="PROSITE" id="PS50198"/>
    </source>
</evidence>
<evidence type="ECO:0000256" key="9">
    <source>
        <dbReference type="ARBA" id="ARBA00030642"/>
    </source>
</evidence>
<dbReference type="PANTHER" id="PTHR47529">
    <property type="entry name" value="PEPTIDYL-PROLYL CIS-TRANS ISOMERASE D"/>
    <property type="match status" value="1"/>
</dbReference>
<keyword evidence="6 15" id="KW-1133">Transmembrane helix</keyword>
<dbReference type="EMBL" id="FNBW01000001">
    <property type="protein sequence ID" value="SDF11020.1"/>
    <property type="molecule type" value="Genomic_DNA"/>
</dbReference>
<evidence type="ECO:0000256" key="4">
    <source>
        <dbReference type="ARBA" id="ARBA00022519"/>
    </source>
</evidence>
<dbReference type="Pfam" id="PF13145">
    <property type="entry name" value="Rotamase_2"/>
    <property type="match status" value="1"/>
</dbReference>
<evidence type="ECO:0000256" key="13">
    <source>
        <dbReference type="ARBA" id="ARBA00042775"/>
    </source>
</evidence>
<dbReference type="InterPro" id="IPR027304">
    <property type="entry name" value="Trigger_fact/SurA_dom_sf"/>
</dbReference>
<dbReference type="Proteomes" id="UP000198615">
    <property type="component" value="Unassembled WGS sequence"/>
</dbReference>
<dbReference type="InterPro" id="IPR046357">
    <property type="entry name" value="PPIase_dom_sf"/>
</dbReference>
<evidence type="ECO:0000256" key="12">
    <source>
        <dbReference type="ARBA" id="ARBA00040743"/>
    </source>
</evidence>
<comment type="similarity">
    <text evidence="11">Belongs to the PpiD chaperone family.</text>
</comment>
<keyword evidence="8" id="KW-0143">Chaperone</keyword>
<keyword evidence="18" id="KW-1185">Reference proteome</keyword>
<evidence type="ECO:0000256" key="14">
    <source>
        <dbReference type="PROSITE-ProRule" id="PRU00278"/>
    </source>
</evidence>
<name>A0A8G2EU12_9PROT</name>
<comment type="caution">
    <text evidence="17">The sequence shown here is derived from an EMBL/GenBank/DDBJ whole genome shotgun (WGS) entry which is preliminary data.</text>
</comment>
<reference evidence="17 18" key="1">
    <citation type="submission" date="2016-10" db="EMBL/GenBank/DDBJ databases">
        <authorList>
            <person name="Varghese N."/>
            <person name="Submissions S."/>
        </authorList>
    </citation>
    <scope>NUCLEOTIDE SEQUENCE [LARGE SCALE GENOMIC DNA]</scope>
    <source>
        <strain evidence="17 18">DSM 18839</strain>
    </source>
</reference>
<keyword evidence="14 17" id="KW-0413">Isomerase</keyword>
<evidence type="ECO:0000313" key="17">
    <source>
        <dbReference type="EMBL" id="SDF11020.1"/>
    </source>
</evidence>